<dbReference type="GO" id="GO:0048015">
    <property type="term" value="P:phosphatidylinositol-mediated signaling"/>
    <property type="evidence" value="ECO:0007669"/>
    <property type="project" value="TreeGrafter"/>
</dbReference>
<dbReference type="Pfam" id="PF00168">
    <property type="entry name" value="C2"/>
    <property type="match status" value="1"/>
</dbReference>
<dbReference type="eggNOG" id="KOG0169">
    <property type="taxonomic scope" value="Eukaryota"/>
</dbReference>
<dbReference type="SUPFAM" id="SSF51695">
    <property type="entry name" value="PLC-like phosphodiesterases"/>
    <property type="match status" value="1"/>
</dbReference>
<feature type="domain" description="PI-PLC Y-box" evidence="4">
    <location>
        <begin position="79"/>
        <end position="195"/>
    </location>
</feature>
<dbReference type="Pfam" id="PF00387">
    <property type="entry name" value="PI-PLC-Y"/>
    <property type="match status" value="1"/>
</dbReference>
<dbReference type="SMART" id="SM00149">
    <property type="entry name" value="PLCYc"/>
    <property type="match status" value="1"/>
</dbReference>
<dbReference type="EC" id="3.1.4.11" evidence="1"/>
<feature type="region of interest" description="Disordered" evidence="2">
    <location>
        <begin position="1"/>
        <end position="21"/>
    </location>
</feature>
<dbReference type="CDD" id="cd00275">
    <property type="entry name" value="C2_PLC_like"/>
    <property type="match status" value="1"/>
</dbReference>
<sequence>MQSLRWEPSKKDSEKAKTGITSNKEVRAGKNADIFLSNGVSDQVSEDCAFSVMYRENYESLDLVANSADIANIWLCKELSEWVSICKSVQFREFQVSFQVQKYWEVCSFDEVLASEYANENPGDSVNYNKHFLAPVFPSPIRTDSSNMNPQDFWKCGCQILAMNFQTPGLMMDLNIGWFRHYGNCGYVYRPGIMREEVSFLSTNTKDSSPGASPQLLHIKIISGENFPKPKGSGAKGDVVNPYLYVEIHGIPADRAEQRTKTVNQNGEAPIFGESFEFQINLPELAIVHFVVPDDDYIGDKFIGQHTIPFECLQTGYCHVPLQSLTGEALAHASLFVHVAITS</sequence>
<evidence type="ECO:0000256" key="2">
    <source>
        <dbReference type="SAM" id="MobiDB-lite"/>
    </source>
</evidence>
<proteinExistence type="predicted"/>
<dbReference type="GO" id="GO:0032228">
    <property type="term" value="P:regulation of synaptic transmission, GABAergic"/>
    <property type="evidence" value="ECO:0007669"/>
    <property type="project" value="TreeGrafter"/>
</dbReference>
<dbReference type="PANTHER" id="PTHR10336">
    <property type="entry name" value="PHOSPHOINOSITIDE-SPECIFIC PHOSPHOLIPASE C FAMILY PROTEIN"/>
    <property type="match status" value="1"/>
</dbReference>
<dbReference type="SUPFAM" id="SSF50729">
    <property type="entry name" value="PH domain-like"/>
    <property type="match status" value="1"/>
</dbReference>
<dbReference type="GO" id="GO:0004435">
    <property type="term" value="F:phosphatidylinositol-4,5-bisphosphate phospholipase C activity"/>
    <property type="evidence" value="ECO:0007669"/>
    <property type="project" value="UniProtKB-EC"/>
</dbReference>
<feature type="compositionally biased region" description="Basic and acidic residues" evidence="2">
    <location>
        <begin position="7"/>
        <end position="17"/>
    </location>
</feature>
<dbReference type="SUPFAM" id="SSF49562">
    <property type="entry name" value="C2 domain (Calcium/lipid-binding domain, CaLB)"/>
    <property type="match status" value="1"/>
</dbReference>
<keyword evidence="1" id="KW-0443">Lipid metabolism</keyword>
<protein>
    <recommendedName>
        <fullName evidence="1">Phosphoinositide phospholipase C</fullName>
        <ecNumber evidence="1">3.1.4.11</ecNumber>
    </recommendedName>
</protein>
<organism evidence="5 6">
    <name type="scientific">Fukomys damarensis</name>
    <name type="common">Damaraland mole rat</name>
    <name type="synonym">Cryptomys damarensis</name>
    <dbReference type="NCBI Taxonomy" id="885580"/>
    <lineage>
        <taxon>Eukaryota</taxon>
        <taxon>Metazoa</taxon>
        <taxon>Chordata</taxon>
        <taxon>Craniata</taxon>
        <taxon>Vertebrata</taxon>
        <taxon>Euteleostomi</taxon>
        <taxon>Mammalia</taxon>
        <taxon>Eutheria</taxon>
        <taxon>Euarchontoglires</taxon>
        <taxon>Glires</taxon>
        <taxon>Rodentia</taxon>
        <taxon>Hystricomorpha</taxon>
        <taxon>Bathyergidae</taxon>
        <taxon>Fukomys</taxon>
    </lineage>
</organism>
<dbReference type="Proteomes" id="UP000028990">
    <property type="component" value="Unassembled WGS sequence"/>
</dbReference>
<dbReference type="InterPro" id="IPR017946">
    <property type="entry name" value="PLC-like_Pdiesterase_TIM-brl"/>
</dbReference>
<dbReference type="InterPro" id="IPR001849">
    <property type="entry name" value="PH_domain"/>
</dbReference>
<dbReference type="GO" id="GO:0007214">
    <property type="term" value="P:gamma-aminobutyric acid signaling pathway"/>
    <property type="evidence" value="ECO:0007669"/>
    <property type="project" value="TreeGrafter"/>
</dbReference>
<evidence type="ECO:0000259" key="3">
    <source>
        <dbReference type="PROSITE" id="PS50004"/>
    </source>
</evidence>
<dbReference type="PRINTS" id="PR00390">
    <property type="entry name" value="PHPHLIPASEC"/>
</dbReference>
<dbReference type="FunFam" id="2.30.29.30:FF:000025">
    <property type="entry name" value="Phosphoinositide phospholipase C"/>
    <property type="match status" value="1"/>
</dbReference>
<reference evidence="5 6" key="1">
    <citation type="submission" date="2013-11" db="EMBL/GenBank/DDBJ databases">
        <title>The Damaraland mole rat (Fukomys damarensis) genome and evolution of African mole rats.</title>
        <authorList>
            <person name="Gladyshev V.N."/>
            <person name="Fang X."/>
        </authorList>
    </citation>
    <scope>NUCLEOTIDE SEQUENCE [LARGE SCALE GENOMIC DNA]</scope>
    <source>
        <tissue evidence="5">Liver</tissue>
    </source>
</reference>
<evidence type="ECO:0000313" key="6">
    <source>
        <dbReference type="Proteomes" id="UP000028990"/>
    </source>
</evidence>
<accession>A0A091E9U3</accession>
<dbReference type="InterPro" id="IPR000008">
    <property type="entry name" value="C2_dom"/>
</dbReference>
<dbReference type="Gene3D" id="3.20.20.190">
    <property type="entry name" value="Phosphatidylinositol (PI) phosphodiesterase"/>
    <property type="match status" value="1"/>
</dbReference>
<feature type="domain" description="C2" evidence="3">
    <location>
        <begin position="195"/>
        <end position="324"/>
    </location>
</feature>
<dbReference type="Gene3D" id="2.60.40.150">
    <property type="entry name" value="C2 domain"/>
    <property type="match status" value="1"/>
</dbReference>
<dbReference type="PROSITE" id="PS50008">
    <property type="entry name" value="PIPLC_Y_DOMAIN"/>
    <property type="match status" value="1"/>
</dbReference>
<dbReference type="PROSITE" id="PS50004">
    <property type="entry name" value="C2"/>
    <property type="match status" value="1"/>
</dbReference>
<dbReference type="PANTHER" id="PTHR10336:SF84">
    <property type="entry name" value="INACTIVE PHOSPHOLIPASE C-LIKE PROTEIN 2"/>
    <property type="match status" value="1"/>
</dbReference>
<dbReference type="GO" id="GO:0046488">
    <property type="term" value="P:phosphatidylinositol metabolic process"/>
    <property type="evidence" value="ECO:0007669"/>
    <property type="project" value="TreeGrafter"/>
</dbReference>
<dbReference type="GO" id="GO:0051209">
    <property type="term" value="P:release of sequestered calcium ion into cytosol"/>
    <property type="evidence" value="ECO:0007669"/>
    <property type="project" value="TreeGrafter"/>
</dbReference>
<dbReference type="Pfam" id="PF16457">
    <property type="entry name" value="PH_12"/>
    <property type="match status" value="1"/>
</dbReference>
<dbReference type="InterPro" id="IPR001192">
    <property type="entry name" value="PI-PLC_fam"/>
</dbReference>
<evidence type="ECO:0000259" key="4">
    <source>
        <dbReference type="PROSITE" id="PS50008"/>
    </source>
</evidence>
<dbReference type="InterPro" id="IPR035892">
    <property type="entry name" value="C2_domain_sf"/>
</dbReference>
<keyword evidence="6" id="KW-1185">Reference proteome</keyword>
<dbReference type="InterPro" id="IPR001711">
    <property type="entry name" value="PLipase_C_Pinositol-sp_Y"/>
</dbReference>
<evidence type="ECO:0000313" key="5">
    <source>
        <dbReference type="EMBL" id="KFO31986.1"/>
    </source>
</evidence>
<name>A0A091E9U3_FUKDA</name>
<evidence type="ECO:0000256" key="1">
    <source>
        <dbReference type="RuleBase" id="RU361133"/>
    </source>
</evidence>
<keyword evidence="1" id="KW-0378">Hydrolase</keyword>
<comment type="catalytic activity">
    <reaction evidence="1">
        <text>a 1,2-diacyl-sn-glycero-3-phospho-(1D-myo-inositol-4,5-bisphosphate) + H2O = 1D-myo-inositol 1,4,5-trisphosphate + a 1,2-diacyl-sn-glycerol + H(+)</text>
        <dbReference type="Rhea" id="RHEA:33179"/>
        <dbReference type="ChEBI" id="CHEBI:15377"/>
        <dbReference type="ChEBI" id="CHEBI:15378"/>
        <dbReference type="ChEBI" id="CHEBI:17815"/>
        <dbReference type="ChEBI" id="CHEBI:58456"/>
        <dbReference type="ChEBI" id="CHEBI:203600"/>
        <dbReference type="EC" id="3.1.4.11"/>
    </reaction>
</comment>
<dbReference type="GO" id="GO:0016042">
    <property type="term" value="P:lipid catabolic process"/>
    <property type="evidence" value="ECO:0007669"/>
    <property type="project" value="UniProtKB-KW"/>
</dbReference>
<dbReference type="EMBL" id="KN122228">
    <property type="protein sequence ID" value="KFO31986.1"/>
    <property type="molecule type" value="Genomic_DNA"/>
</dbReference>
<dbReference type="AlphaFoldDB" id="A0A091E9U3"/>
<dbReference type="SMART" id="SM00239">
    <property type="entry name" value="C2"/>
    <property type="match status" value="1"/>
</dbReference>
<keyword evidence="1" id="KW-0442">Lipid degradation</keyword>
<gene>
    <name evidence="5" type="ORF">H920_06555</name>
</gene>